<comment type="caution">
    <text evidence="2">The sequence shown here is derived from an EMBL/GenBank/DDBJ whole genome shotgun (WGS) entry which is preliminary data.</text>
</comment>
<dbReference type="Proteomes" id="UP001216253">
    <property type="component" value="Unassembled WGS sequence"/>
</dbReference>
<keyword evidence="1" id="KW-0812">Transmembrane</keyword>
<organism evidence="2 3">
    <name type="scientific">Novosphingobium album</name>
    <name type="common">ex Liu et al. 2023</name>
    <dbReference type="NCBI Taxonomy" id="3031130"/>
    <lineage>
        <taxon>Bacteria</taxon>
        <taxon>Pseudomonadati</taxon>
        <taxon>Pseudomonadota</taxon>
        <taxon>Alphaproteobacteria</taxon>
        <taxon>Sphingomonadales</taxon>
        <taxon>Sphingomonadaceae</taxon>
        <taxon>Novosphingobium</taxon>
    </lineage>
</organism>
<feature type="transmembrane region" description="Helical" evidence="1">
    <location>
        <begin position="35"/>
        <end position="56"/>
    </location>
</feature>
<keyword evidence="3" id="KW-1185">Reference proteome</keyword>
<proteinExistence type="predicted"/>
<reference evidence="2 3" key="1">
    <citation type="submission" date="2023-03" db="EMBL/GenBank/DDBJ databases">
        <title>NovoSphingobium album sp. nov. isolated from polycyclic aromatic hydrocarbons- and heavy-metal polluted soil.</title>
        <authorList>
            <person name="Liu Z."/>
            <person name="Wang K."/>
        </authorList>
    </citation>
    <scope>NUCLEOTIDE SEQUENCE [LARGE SCALE GENOMIC DNA]</scope>
    <source>
        <strain evidence="2 3">H3SJ31-1</strain>
    </source>
</reference>
<evidence type="ECO:0000313" key="3">
    <source>
        <dbReference type="Proteomes" id="UP001216253"/>
    </source>
</evidence>
<keyword evidence="1" id="KW-0472">Membrane</keyword>
<dbReference type="EMBL" id="JARESE010000018">
    <property type="protein sequence ID" value="MDE8651476.1"/>
    <property type="molecule type" value="Genomic_DNA"/>
</dbReference>
<evidence type="ECO:0000256" key="1">
    <source>
        <dbReference type="SAM" id="Phobius"/>
    </source>
</evidence>
<evidence type="ECO:0000313" key="2">
    <source>
        <dbReference type="EMBL" id="MDE8651476.1"/>
    </source>
</evidence>
<accession>A0ABT5WP09</accession>
<protein>
    <submittedName>
        <fullName evidence="2">Uncharacterized protein</fullName>
    </submittedName>
</protein>
<name>A0ABT5WP09_9SPHN</name>
<gene>
    <name evidence="2" type="ORF">PYV00_07055</name>
</gene>
<sequence>MKARLDDISRKTIARFGLKLLFALIFAALGKGAFLLVASYWLSLYGTVTAVVGVIAKDRMAERSFNHWDEVLWLTTASLALLVLHRNL</sequence>
<feature type="transmembrane region" description="Helical" evidence="1">
    <location>
        <begin position="12"/>
        <end position="29"/>
    </location>
</feature>
<keyword evidence="1" id="KW-1133">Transmembrane helix</keyword>